<reference evidence="2 3" key="1">
    <citation type="journal article" date="2016" name="Microbiol. Immunol.">
        <title>Complete genome sequence of Streptococcus troglodytae TKU31 isolated from the oral cavity of a chimpanzee (Pan troglodytes).</title>
        <authorList>
            <person name="Okamoto M."/>
            <person name="Naito M."/>
            <person name="Miyanohara M."/>
            <person name="Imai S."/>
            <person name="Nomura Y."/>
            <person name="Saito W."/>
            <person name="Momoi Y."/>
            <person name="Takada K."/>
            <person name="Miyabe-Nishiwaki T."/>
            <person name="Tomonaga M."/>
            <person name="Hanada N."/>
        </authorList>
    </citation>
    <scope>NUCLEOTIDE SEQUENCE [LARGE SCALE GENOMIC DNA]</scope>
    <source>
        <strain evidence="3">TKU 31</strain>
    </source>
</reference>
<proteinExistence type="predicted"/>
<dbReference type="PANTHER" id="PTHR43364">
    <property type="entry name" value="NADH-SPECIFIC METHYLGLYOXAL REDUCTASE-RELATED"/>
    <property type="match status" value="1"/>
</dbReference>
<evidence type="ECO:0000313" key="2">
    <source>
        <dbReference type="EMBL" id="BAQ24461.1"/>
    </source>
</evidence>
<dbReference type="AlphaFoldDB" id="A0A1L7LJU2"/>
<evidence type="ECO:0000313" key="3">
    <source>
        <dbReference type="Proteomes" id="UP000217758"/>
    </source>
</evidence>
<dbReference type="InterPro" id="IPR036812">
    <property type="entry name" value="NAD(P)_OxRdtase_dom_sf"/>
</dbReference>
<dbReference type="EMBL" id="AP014612">
    <property type="protein sequence ID" value="BAQ24461.1"/>
    <property type="molecule type" value="Genomic_DNA"/>
</dbReference>
<sequence>MQYTHLGNTGLEVSKLCLGCMSFGDASRGFQSGWLLNEEDSRVIIKKALDSGINFF</sequence>
<dbReference type="Proteomes" id="UP000217758">
    <property type="component" value="Chromosome"/>
</dbReference>
<protein>
    <submittedName>
        <fullName evidence="2">Aldo/keto reductase family protein</fullName>
    </submittedName>
</protein>
<accession>A0A1L7LJU2</accession>
<dbReference type="KEGG" id="strg:SRT_12000"/>
<dbReference type="InterPro" id="IPR050523">
    <property type="entry name" value="AKR_Detox_Biosynth"/>
</dbReference>
<dbReference type="SUPFAM" id="SSF51430">
    <property type="entry name" value="NAD(P)-linked oxidoreductase"/>
    <property type="match status" value="1"/>
</dbReference>
<name>A0A1L7LJU2_9STRE</name>
<evidence type="ECO:0000256" key="1">
    <source>
        <dbReference type="ARBA" id="ARBA00023002"/>
    </source>
</evidence>
<dbReference type="GO" id="GO:0016491">
    <property type="term" value="F:oxidoreductase activity"/>
    <property type="evidence" value="ECO:0007669"/>
    <property type="project" value="UniProtKB-KW"/>
</dbReference>
<keyword evidence="1" id="KW-0560">Oxidoreductase</keyword>
<dbReference type="PANTHER" id="PTHR43364:SF4">
    <property type="entry name" value="NAD(P)-LINKED OXIDOREDUCTASE SUPERFAMILY PROTEIN"/>
    <property type="match status" value="1"/>
</dbReference>
<dbReference type="GO" id="GO:0005829">
    <property type="term" value="C:cytosol"/>
    <property type="evidence" value="ECO:0007669"/>
    <property type="project" value="TreeGrafter"/>
</dbReference>
<gene>
    <name evidence="2" type="ORF">SRT_12000</name>
</gene>
<organism evidence="2 3">
    <name type="scientific">Streptococcus troglodytae</name>
    <dbReference type="NCBI Taxonomy" id="1111760"/>
    <lineage>
        <taxon>Bacteria</taxon>
        <taxon>Bacillati</taxon>
        <taxon>Bacillota</taxon>
        <taxon>Bacilli</taxon>
        <taxon>Lactobacillales</taxon>
        <taxon>Streptococcaceae</taxon>
        <taxon>Streptococcus</taxon>
    </lineage>
</organism>
<dbReference type="Gene3D" id="3.20.20.100">
    <property type="entry name" value="NADP-dependent oxidoreductase domain"/>
    <property type="match status" value="1"/>
</dbReference>
<keyword evidence="3" id="KW-1185">Reference proteome</keyword>